<proteinExistence type="predicted"/>
<gene>
    <name evidence="1" type="ORF">MIND_00190700</name>
</gene>
<dbReference type="GeneID" id="59341331"/>
<sequence>MPWSSTIRPSTFNSGFKSWSLLALRVLDRRTGNSLTTGVLTAVRSTCSGTTRISRDAPQNTIHIGQSFGGLDFAFGMSSIGAVLPELVTCQRPALSAKVATGGLCPHQ</sequence>
<dbReference type="AlphaFoldDB" id="A0A8H6T8B5"/>
<dbReference type="EMBL" id="JACAZF010000002">
    <property type="protein sequence ID" value="KAF7311802.1"/>
    <property type="molecule type" value="Genomic_DNA"/>
</dbReference>
<protein>
    <submittedName>
        <fullName evidence="1">Uncharacterized protein</fullName>
    </submittedName>
</protein>
<evidence type="ECO:0000313" key="2">
    <source>
        <dbReference type="Proteomes" id="UP000636479"/>
    </source>
</evidence>
<comment type="caution">
    <text evidence="1">The sequence shown here is derived from an EMBL/GenBank/DDBJ whole genome shotgun (WGS) entry which is preliminary data.</text>
</comment>
<organism evidence="1 2">
    <name type="scientific">Mycena indigotica</name>
    <dbReference type="NCBI Taxonomy" id="2126181"/>
    <lineage>
        <taxon>Eukaryota</taxon>
        <taxon>Fungi</taxon>
        <taxon>Dikarya</taxon>
        <taxon>Basidiomycota</taxon>
        <taxon>Agaricomycotina</taxon>
        <taxon>Agaricomycetes</taxon>
        <taxon>Agaricomycetidae</taxon>
        <taxon>Agaricales</taxon>
        <taxon>Marasmiineae</taxon>
        <taxon>Mycenaceae</taxon>
        <taxon>Mycena</taxon>
    </lineage>
</organism>
<dbReference type="RefSeq" id="XP_037223910.1">
    <property type="nucleotide sequence ID" value="XM_037358815.1"/>
</dbReference>
<dbReference type="Proteomes" id="UP000636479">
    <property type="component" value="Unassembled WGS sequence"/>
</dbReference>
<accession>A0A8H6T8B5</accession>
<name>A0A8H6T8B5_9AGAR</name>
<reference evidence="1" key="1">
    <citation type="submission" date="2020-05" db="EMBL/GenBank/DDBJ databases">
        <title>Mycena genomes resolve the evolution of fungal bioluminescence.</title>
        <authorList>
            <person name="Tsai I.J."/>
        </authorList>
    </citation>
    <scope>NUCLEOTIDE SEQUENCE</scope>
    <source>
        <strain evidence="1">171206Taipei</strain>
    </source>
</reference>
<keyword evidence="2" id="KW-1185">Reference proteome</keyword>
<evidence type="ECO:0000313" key="1">
    <source>
        <dbReference type="EMBL" id="KAF7311802.1"/>
    </source>
</evidence>